<evidence type="ECO:0000256" key="3">
    <source>
        <dbReference type="PROSITE-ProRule" id="PRU00464"/>
    </source>
</evidence>
<dbReference type="InterPro" id="IPR011146">
    <property type="entry name" value="HIT-like"/>
</dbReference>
<dbReference type="PROSITE" id="PS00892">
    <property type="entry name" value="HIT_1"/>
    <property type="match status" value="1"/>
</dbReference>
<dbReference type="Gene3D" id="3.30.428.10">
    <property type="entry name" value="HIT-like"/>
    <property type="match status" value="1"/>
</dbReference>
<dbReference type="SUPFAM" id="SSF54197">
    <property type="entry name" value="HIT-like"/>
    <property type="match status" value="1"/>
</dbReference>
<dbReference type="GO" id="GO:0003824">
    <property type="term" value="F:catalytic activity"/>
    <property type="evidence" value="ECO:0007669"/>
    <property type="project" value="InterPro"/>
</dbReference>
<reference evidence="6" key="1">
    <citation type="submission" date="2017-09" db="EMBL/GenBank/DDBJ databases">
        <title>Depth-based differentiation of microbial function through sediment-hosted aquifers and enrichment of novel symbionts in the deep terrestrial subsurface.</title>
        <authorList>
            <person name="Probst A.J."/>
            <person name="Ladd B."/>
            <person name="Jarett J.K."/>
            <person name="Geller-Mcgrath D.E."/>
            <person name="Sieber C.M.K."/>
            <person name="Emerson J.B."/>
            <person name="Anantharaman K."/>
            <person name="Thomas B.C."/>
            <person name="Malmstrom R."/>
            <person name="Stieglmeier M."/>
            <person name="Klingl A."/>
            <person name="Woyke T."/>
            <person name="Ryan C.M."/>
            <person name="Banfield J.F."/>
        </authorList>
    </citation>
    <scope>NUCLEOTIDE SEQUENCE [LARGE SCALE GENOMIC DNA]</scope>
</reference>
<feature type="active site" description="Tele-AMP-histidine intermediate" evidence="1">
    <location>
        <position position="99"/>
    </location>
</feature>
<evidence type="ECO:0000256" key="2">
    <source>
        <dbReference type="PIRSR" id="PIRSR601310-3"/>
    </source>
</evidence>
<dbReference type="CDD" id="cd01276">
    <property type="entry name" value="PKCI_related"/>
    <property type="match status" value="1"/>
</dbReference>
<dbReference type="EMBL" id="PEXA01000070">
    <property type="protein sequence ID" value="PIU32964.1"/>
    <property type="molecule type" value="Genomic_DNA"/>
</dbReference>
<evidence type="ECO:0000259" key="4">
    <source>
        <dbReference type="PROSITE" id="PS51084"/>
    </source>
</evidence>
<comment type="caution">
    <text evidence="5">The sequence shown here is derived from an EMBL/GenBank/DDBJ whole genome shotgun (WGS) entry which is preliminary data.</text>
</comment>
<dbReference type="PROSITE" id="PS51084">
    <property type="entry name" value="HIT_2"/>
    <property type="match status" value="1"/>
</dbReference>
<dbReference type="Proteomes" id="UP000229559">
    <property type="component" value="Unassembled WGS sequence"/>
</dbReference>
<feature type="domain" description="HIT" evidence="4">
    <location>
        <begin position="5"/>
        <end position="111"/>
    </location>
</feature>
<proteinExistence type="predicted"/>
<dbReference type="PRINTS" id="PR00332">
    <property type="entry name" value="HISTRIAD"/>
</dbReference>
<organism evidence="5 6">
    <name type="scientific">Candidatus Shapirobacteria bacterium CG07_land_8_20_14_0_80_39_12</name>
    <dbReference type="NCBI Taxonomy" id="1974480"/>
    <lineage>
        <taxon>Bacteria</taxon>
        <taxon>Candidatus Shapironibacteriota</taxon>
    </lineage>
</organism>
<sequence length="111" mass="12374">MKDCLFCKIIKGEIPTEFLYQDENVVAFHDLHPKAPVHILIVPKKHIDKLQDISDNDKELLGQLLLAAKKIAGQEKIGEGFKIVINCGQKGGQEIFHLHVHLLGGWEGGVD</sequence>
<accession>A0A2M6YP92</accession>
<feature type="short sequence motif" description="Histidine triad motif" evidence="2 3">
    <location>
        <begin position="97"/>
        <end position="101"/>
    </location>
</feature>
<dbReference type="PANTHER" id="PTHR23089">
    <property type="entry name" value="HISTIDINE TRIAD HIT PROTEIN"/>
    <property type="match status" value="1"/>
</dbReference>
<dbReference type="AlphaFoldDB" id="A0A2M6YP92"/>
<dbReference type="InterPro" id="IPR019808">
    <property type="entry name" value="Histidine_triad_CS"/>
</dbReference>
<protein>
    <submittedName>
        <fullName evidence="5">Histidine triad nucleotide-binding protein</fullName>
    </submittedName>
</protein>
<evidence type="ECO:0000313" key="6">
    <source>
        <dbReference type="Proteomes" id="UP000229559"/>
    </source>
</evidence>
<gene>
    <name evidence="5" type="ORF">COT04_02625</name>
</gene>
<dbReference type="InterPro" id="IPR036265">
    <property type="entry name" value="HIT-like_sf"/>
</dbReference>
<dbReference type="InterPro" id="IPR001310">
    <property type="entry name" value="Histidine_triad_HIT"/>
</dbReference>
<name>A0A2M6YP92_9BACT</name>
<evidence type="ECO:0000256" key="1">
    <source>
        <dbReference type="PIRSR" id="PIRSR601310-1"/>
    </source>
</evidence>
<evidence type="ECO:0000313" key="5">
    <source>
        <dbReference type="EMBL" id="PIU32964.1"/>
    </source>
</evidence>
<dbReference type="Pfam" id="PF01230">
    <property type="entry name" value="HIT"/>
    <property type="match status" value="1"/>
</dbReference>